<gene>
    <name evidence="2" type="ORF">NCTC1935_03464</name>
</gene>
<accession>A0A449H342</accession>
<evidence type="ECO:0000259" key="1">
    <source>
        <dbReference type="Pfam" id="PF20279"/>
    </source>
</evidence>
<dbReference type="EMBL" id="CAACYE010000005">
    <property type="protein sequence ID" value="VFA85624.1"/>
    <property type="molecule type" value="Genomic_DNA"/>
</dbReference>
<dbReference type="RefSeq" id="WP_137353536.1">
    <property type="nucleotide sequence ID" value="NZ_CAACYE020000001.1"/>
</dbReference>
<name>A0A449H342_NOCFR</name>
<dbReference type="Pfam" id="PF20279">
    <property type="entry name" value="CTD12"/>
    <property type="match status" value="1"/>
</dbReference>
<sequence length="318" mass="35649">MSYPYEDLDDSQFERLVVQCSRKLFGPGVQSFAAGPDGGRDARFHGTAERFPSTSKPWSGVTVIQAKHTNAINVHYSDPEFSGTSKSSVITEEIARIKNLVQAGEIDNYFLFANRRLGANARSTIANQIADGTGLDNEFIFLAGTEYLDDQLREFPDVLHLARIDPVDGPLLPSSYDLAEVIIAIKEGLEAEDLTTDAQVADRVSFDNKNAINNMSPEFAKVLSGRYLSYSSQIGKFLAYPGNVEVRHQYEAAVEEFQLKIIAKRSNYQSFDDLFNYLVDTLIKRDPVLARNRRLLRTMIFYMYWHCDIGSAADADSK</sequence>
<reference evidence="2" key="1">
    <citation type="submission" date="2019-02" db="EMBL/GenBank/DDBJ databases">
        <authorList>
            <consortium name="Pathogen Informatics"/>
        </authorList>
    </citation>
    <scope>NUCLEOTIDE SEQUENCE</scope>
    <source>
        <strain evidence="2">3012STDY6733949</strain>
    </source>
</reference>
<organism evidence="2">
    <name type="scientific">Nocardia farcinica</name>
    <dbReference type="NCBI Taxonomy" id="37329"/>
    <lineage>
        <taxon>Bacteria</taxon>
        <taxon>Bacillati</taxon>
        <taxon>Actinomycetota</taxon>
        <taxon>Actinomycetes</taxon>
        <taxon>Mycobacteriales</taxon>
        <taxon>Nocardiaceae</taxon>
        <taxon>Nocardia</taxon>
    </lineage>
</organism>
<protein>
    <recommendedName>
        <fullName evidence="1">ABC-three component systems C-terminal domain-containing protein</fullName>
    </recommendedName>
</protein>
<evidence type="ECO:0000313" key="2">
    <source>
        <dbReference type="EMBL" id="VFA85624.1"/>
    </source>
</evidence>
<dbReference type="InterPro" id="IPR046917">
    <property type="entry name" value="ABC-3C_CTD12"/>
</dbReference>
<feature type="domain" description="ABC-three component systems C-terminal" evidence="1">
    <location>
        <begin position="167"/>
        <end position="310"/>
    </location>
</feature>
<dbReference type="AlphaFoldDB" id="A0A449H342"/>
<proteinExistence type="predicted"/>